<keyword evidence="2" id="KW-0560">Oxidoreductase</keyword>
<reference evidence="4 5" key="1">
    <citation type="submission" date="2020-06" db="EMBL/GenBank/DDBJ databases">
        <authorList>
            <person name="Chanama M."/>
        </authorList>
    </citation>
    <scope>NUCLEOTIDE SEQUENCE [LARGE SCALE GENOMIC DNA]</scope>
    <source>
        <strain evidence="4 5">TBRC6557</strain>
    </source>
</reference>
<dbReference type="Proteomes" id="UP000546126">
    <property type="component" value="Unassembled WGS sequence"/>
</dbReference>
<keyword evidence="5" id="KW-1185">Reference proteome</keyword>
<evidence type="ECO:0000313" key="4">
    <source>
        <dbReference type="EMBL" id="NUW41415.1"/>
    </source>
</evidence>
<dbReference type="GO" id="GO:0009450">
    <property type="term" value="P:gamma-aminobutyric acid catabolic process"/>
    <property type="evidence" value="ECO:0007669"/>
    <property type="project" value="TreeGrafter"/>
</dbReference>
<sequence length="483" mass="50641">MTMELLHLVNGRWIEGSGAEFADANPANPGEIVARGRAASPEEVELAVRAARDAAPSWRATPHHERAAVLSRAAALLDAAAEEWGRELSREEGKTLPEAVAEVRGAARILRYYAGEADRENGEIYASPRPGENLLVMRRPVGVAGLITPFNFPIAIPAWKIGPALTYGNTVVWKPSSLVPLLAMRLAGALAEAGLPGGVLNLVYGEADAGAAIIDHPGVDVVSFTGSTEVGRAVIARCGELAKPVQTEMGGKNAAVVLADADLDHAAEQVCLGAFRSTGQKCTATSRLVVEEAVAADLLRKVAARAGELVVGDPLQDGVEMGPLVSAAARERVTAGVRRAVEDGAEPLAGARPYREGRLAEGWFTPPTVLALPGTHLDVWRTELFGPVVGAVRASGPEEALRLANRSEHGLSAAIFTRDLGAALRAVDDLDVGVLHVNSESAGTFPWVPFGGSKLSGFGPREQGRAAREFFTQTVTVYLGAPA</sequence>
<protein>
    <submittedName>
        <fullName evidence="4">Aldehyde dehydrogenase family protein</fullName>
    </submittedName>
</protein>
<proteinExistence type="inferred from homology"/>
<comment type="similarity">
    <text evidence="1">Belongs to the aldehyde dehydrogenase family.</text>
</comment>
<dbReference type="Gene3D" id="3.40.309.10">
    <property type="entry name" value="Aldehyde Dehydrogenase, Chain A, domain 2"/>
    <property type="match status" value="1"/>
</dbReference>
<organism evidence="4 5">
    <name type="scientific">Nonomuraea rhodomycinica</name>
    <dbReference type="NCBI Taxonomy" id="1712872"/>
    <lineage>
        <taxon>Bacteria</taxon>
        <taxon>Bacillati</taxon>
        <taxon>Actinomycetota</taxon>
        <taxon>Actinomycetes</taxon>
        <taxon>Streptosporangiales</taxon>
        <taxon>Streptosporangiaceae</taxon>
        <taxon>Nonomuraea</taxon>
    </lineage>
</organism>
<evidence type="ECO:0000313" key="5">
    <source>
        <dbReference type="Proteomes" id="UP000546126"/>
    </source>
</evidence>
<dbReference type="GO" id="GO:0004777">
    <property type="term" value="F:succinate-semialdehyde dehydrogenase (NAD+) activity"/>
    <property type="evidence" value="ECO:0007669"/>
    <property type="project" value="TreeGrafter"/>
</dbReference>
<dbReference type="InterPro" id="IPR016160">
    <property type="entry name" value="Ald_DH_CS_CYS"/>
</dbReference>
<dbReference type="EMBL" id="JABWGO010000002">
    <property type="protein sequence ID" value="NUW41415.1"/>
    <property type="molecule type" value="Genomic_DNA"/>
</dbReference>
<evidence type="ECO:0000256" key="1">
    <source>
        <dbReference type="ARBA" id="ARBA00009986"/>
    </source>
</evidence>
<dbReference type="SUPFAM" id="SSF53720">
    <property type="entry name" value="ALDH-like"/>
    <property type="match status" value="1"/>
</dbReference>
<dbReference type="InterPro" id="IPR016161">
    <property type="entry name" value="Ald_DH/histidinol_DH"/>
</dbReference>
<feature type="domain" description="Aldehyde dehydrogenase" evidence="3">
    <location>
        <begin position="13"/>
        <end position="477"/>
    </location>
</feature>
<accession>A0A7Y6INJ0</accession>
<name>A0A7Y6INJ0_9ACTN</name>
<dbReference type="InterPro" id="IPR015590">
    <property type="entry name" value="Aldehyde_DH_dom"/>
</dbReference>
<dbReference type="PROSITE" id="PS00070">
    <property type="entry name" value="ALDEHYDE_DEHYDR_CYS"/>
    <property type="match status" value="1"/>
</dbReference>
<evidence type="ECO:0000259" key="3">
    <source>
        <dbReference type="Pfam" id="PF00171"/>
    </source>
</evidence>
<dbReference type="Gene3D" id="3.40.605.10">
    <property type="entry name" value="Aldehyde Dehydrogenase, Chain A, domain 1"/>
    <property type="match status" value="1"/>
</dbReference>
<dbReference type="PANTHER" id="PTHR43353">
    <property type="entry name" value="SUCCINATE-SEMIALDEHYDE DEHYDROGENASE, MITOCHONDRIAL"/>
    <property type="match status" value="1"/>
</dbReference>
<comment type="caution">
    <text evidence="4">The sequence shown here is derived from an EMBL/GenBank/DDBJ whole genome shotgun (WGS) entry which is preliminary data.</text>
</comment>
<dbReference type="InterPro" id="IPR016163">
    <property type="entry name" value="Ald_DH_C"/>
</dbReference>
<dbReference type="Pfam" id="PF00171">
    <property type="entry name" value="Aldedh"/>
    <property type="match status" value="1"/>
</dbReference>
<dbReference type="PANTHER" id="PTHR43353:SF5">
    <property type="entry name" value="SUCCINATE-SEMIALDEHYDE DEHYDROGENASE, MITOCHONDRIAL"/>
    <property type="match status" value="1"/>
</dbReference>
<dbReference type="InterPro" id="IPR016162">
    <property type="entry name" value="Ald_DH_N"/>
</dbReference>
<dbReference type="AlphaFoldDB" id="A0A7Y6INJ0"/>
<evidence type="ECO:0000256" key="2">
    <source>
        <dbReference type="ARBA" id="ARBA00023002"/>
    </source>
</evidence>
<gene>
    <name evidence="4" type="ORF">HT134_14885</name>
</gene>
<dbReference type="InterPro" id="IPR050740">
    <property type="entry name" value="Aldehyde_DH_Superfamily"/>
</dbReference>
<dbReference type="FunFam" id="3.40.605.10:FF:000007">
    <property type="entry name" value="NAD/NADP-dependent betaine aldehyde dehydrogenase"/>
    <property type="match status" value="1"/>
</dbReference>